<proteinExistence type="predicted"/>
<protein>
    <recommendedName>
        <fullName evidence="3">DUF4283 domain-containing protein</fullName>
    </recommendedName>
</protein>
<evidence type="ECO:0000313" key="2">
    <source>
        <dbReference type="Proteomes" id="UP000326396"/>
    </source>
</evidence>
<keyword evidence="2" id="KW-1185">Reference proteome</keyword>
<dbReference type="EMBL" id="SZYD01000015">
    <property type="protein sequence ID" value="KAD3640662.1"/>
    <property type="molecule type" value="Genomic_DNA"/>
</dbReference>
<organism evidence="1 2">
    <name type="scientific">Mikania micrantha</name>
    <name type="common">bitter vine</name>
    <dbReference type="NCBI Taxonomy" id="192012"/>
    <lineage>
        <taxon>Eukaryota</taxon>
        <taxon>Viridiplantae</taxon>
        <taxon>Streptophyta</taxon>
        <taxon>Embryophyta</taxon>
        <taxon>Tracheophyta</taxon>
        <taxon>Spermatophyta</taxon>
        <taxon>Magnoliopsida</taxon>
        <taxon>eudicotyledons</taxon>
        <taxon>Gunneridae</taxon>
        <taxon>Pentapetalae</taxon>
        <taxon>asterids</taxon>
        <taxon>campanulids</taxon>
        <taxon>Asterales</taxon>
        <taxon>Asteraceae</taxon>
        <taxon>Asteroideae</taxon>
        <taxon>Heliantheae alliance</taxon>
        <taxon>Eupatorieae</taxon>
        <taxon>Mikania</taxon>
    </lineage>
</organism>
<sequence length="132" mass="15448">MQGTWPEMKNKWSNSEMFGGRSFKDVVLNRMEQRSNKELFLNSYRSQPMGIWGVEVLIGRMKDLMSLNNLGVWASTVKGTSNLRYLGGLHVMISFKNKVDADSILSDCSKWEQWFTKLKTWEEVYLSRYVHI</sequence>
<evidence type="ECO:0008006" key="3">
    <source>
        <dbReference type="Google" id="ProtNLM"/>
    </source>
</evidence>
<name>A0A5N6MKU2_9ASTR</name>
<gene>
    <name evidence="1" type="ORF">E3N88_29885</name>
</gene>
<dbReference type="AlphaFoldDB" id="A0A5N6MKU2"/>
<evidence type="ECO:0000313" key="1">
    <source>
        <dbReference type="EMBL" id="KAD3640662.1"/>
    </source>
</evidence>
<reference evidence="1 2" key="1">
    <citation type="submission" date="2019-05" db="EMBL/GenBank/DDBJ databases">
        <title>Mikania micrantha, genome provides insights into the molecular mechanism of rapid growth.</title>
        <authorList>
            <person name="Liu B."/>
        </authorList>
    </citation>
    <scope>NUCLEOTIDE SEQUENCE [LARGE SCALE GENOMIC DNA]</scope>
    <source>
        <strain evidence="1">NLD-2019</strain>
        <tissue evidence="1">Leaf</tissue>
    </source>
</reference>
<comment type="caution">
    <text evidence="1">The sequence shown here is derived from an EMBL/GenBank/DDBJ whole genome shotgun (WGS) entry which is preliminary data.</text>
</comment>
<dbReference type="Proteomes" id="UP000326396">
    <property type="component" value="Linkage Group LG5"/>
</dbReference>
<accession>A0A5N6MKU2</accession>